<gene>
    <name evidence="1" type="ORF">HS096_03670</name>
</gene>
<proteinExistence type="predicted"/>
<organism evidence="1 2">
    <name type="scientific">candidate division WWE3 bacterium</name>
    <dbReference type="NCBI Taxonomy" id="2053526"/>
    <lineage>
        <taxon>Bacteria</taxon>
        <taxon>Katanobacteria</taxon>
    </lineage>
</organism>
<dbReference type="Gene3D" id="1.10.10.10">
    <property type="entry name" value="Winged helix-like DNA-binding domain superfamily/Winged helix DNA-binding domain"/>
    <property type="match status" value="1"/>
</dbReference>
<name>A0A928Y6D8_UNCKA</name>
<evidence type="ECO:0000313" key="2">
    <source>
        <dbReference type="Proteomes" id="UP000710385"/>
    </source>
</evidence>
<sequence>MLEHLFGSRTRVKLIALFLSQPEDPIFVREVTRRINTQINAVRRELANLTTFGLIMESRDIPDDGEKKRPGLKRKYYKLNAMFPLLPEVRSLMTKAQLLVEHKIDKELLSHDGVKYAALMGAFLGSSAPVDLFVVGSIDRTTLQRIVDKMQKAVGQEINYTVLSVKEYQYRKEMSDKFLYSIFDAPKNEVVNRLDTE</sequence>
<protein>
    <recommendedName>
        <fullName evidence="3">Transcriptional regulator</fullName>
    </recommendedName>
</protein>
<dbReference type="InterPro" id="IPR036388">
    <property type="entry name" value="WH-like_DNA-bd_sf"/>
</dbReference>
<reference evidence="1" key="1">
    <citation type="submission" date="2020-05" db="EMBL/GenBank/DDBJ databases">
        <title>High-Quality Genomes of Partial-Nitritation/Anammox System by Hierarchical Clustering Based Hybrid Assembly.</title>
        <authorList>
            <person name="Liu L."/>
            <person name="Wang Y."/>
            <person name="Che Y."/>
            <person name="Chen Y."/>
            <person name="Xia Y."/>
            <person name="Luo R."/>
            <person name="Cheng S.H."/>
            <person name="Zheng C."/>
            <person name="Zhang T."/>
        </authorList>
    </citation>
    <scope>NUCLEOTIDE SEQUENCE</scope>
    <source>
        <strain evidence="1">H1_PAT1</strain>
    </source>
</reference>
<dbReference type="SUPFAM" id="SSF46785">
    <property type="entry name" value="Winged helix' DNA-binding domain"/>
    <property type="match status" value="1"/>
</dbReference>
<accession>A0A928Y6D8</accession>
<evidence type="ECO:0000313" key="1">
    <source>
        <dbReference type="EMBL" id="MBE7525457.1"/>
    </source>
</evidence>
<evidence type="ECO:0008006" key="3">
    <source>
        <dbReference type="Google" id="ProtNLM"/>
    </source>
</evidence>
<dbReference type="EMBL" id="JABTTY010000001">
    <property type="protein sequence ID" value="MBE7525457.1"/>
    <property type="molecule type" value="Genomic_DNA"/>
</dbReference>
<dbReference type="AlphaFoldDB" id="A0A928Y6D8"/>
<comment type="caution">
    <text evidence="1">The sequence shown here is derived from an EMBL/GenBank/DDBJ whole genome shotgun (WGS) entry which is preliminary data.</text>
</comment>
<dbReference type="Proteomes" id="UP000710385">
    <property type="component" value="Unassembled WGS sequence"/>
</dbReference>
<dbReference type="InterPro" id="IPR036390">
    <property type="entry name" value="WH_DNA-bd_sf"/>
</dbReference>